<dbReference type="Proteomes" id="UP000245539">
    <property type="component" value="Unassembled WGS sequence"/>
</dbReference>
<protein>
    <recommendedName>
        <fullName evidence="1">Sulfatase-modifying factor enzyme-like domain-containing protein</fullName>
    </recommendedName>
</protein>
<reference evidence="2 3" key="1">
    <citation type="submission" date="2018-05" db="EMBL/GenBank/DDBJ databases">
        <title>Leucothrix arctica sp. nov., isolated from Arctic seawater.</title>
        <authorList>
            <person name="Choi A."/>
            <person name="Baek K."/>
        </authorList>
    </citation>
    <scope>NUCLEOTIDE SEQUENCE [LARGE SCALE GENOMIC DNA]</scope>
    <source>
        <strain evidence="2 3">JCM 18388</strain>
    </source>
</reference>
<proteinExistence type="predicted"/>
<name>A0A317CJY5_9GAMM</name>
<dbReference type="Pfam" id="PF03781">
    <property type="entry name" value="FGE-sulfatase"/>
    <property type="match status" value="1"/>
</dbReference>
<dbReference type="RefSeq" id="WP_109837040.1">
    <property type="nucleotide sequence ID" value="NZ_QGKM01000014.1"/>
</dbReference>
<dbReference type="EMBL" id="QGKM01000014">
    <property type="protein sequence ID" value="PWQ98878.1"/>
    <property type="molecule type" value="Genomic_DNA"/>
</dbReference>
<accession>A0A317CJY5</accession>
<dbReference type="PANTHER" id="PTHR23150">
    <property type="entry name" value="SULFATASE MODIFYING FACTOR 1, 2"/>
    <property type="match status" value="1"/>
</dbReference>
<feature type="domain" description="Sulfatase-modifying factor enzyme-like" evidence="1">
    <location>
        <begin position="10"/>
        <end position="144"/>
    </location>
</feature>
<dbReference type="Gene3D" id="3.90.1580.10">
    <property type="entry name" value="paralog of FGE (formylglycine-generating enzyme)"/>
    <property type="match status" value="1"/>
</dbReference>
<evidence type="ECO:0000313" key="3">
    <source>
        <dbReference type="Proteomes" id="UP000245539"/>
    </source>
</evidence>
<keyword evidence="3" id="KW-1185">Reference proteome</keyword>
<sequence length="150" mass="17077">MAEQKTNSNYRLPTETEWEYAARGGQSTAYFWGSQASHNQANYKGVKGKDRWKFAAPVGQFPANKFSVQDTSGNMWEWVQDCWHDTYQGAPTDGSVWDYDCKDIDTQVRRGGAWDANTVGIRSANRSPGGKHDRSNLYGFRVARDWLKPE</sequence>
<dbReference type="InterPro" id="IPR005532">
    <property type="entry name" value="SUMF_dom"/>
</dbReference>
<dbReference type="SUPFAM" id="SSF56436">
    <property type="entry name" value="C-type lectin-like"/>
    <property type="match status" value="1"/>
</dbReference>
<dbReference type="InterPro" id="IPR042095">
    <property type="entry name" value="SUMF_sf"/>
</dbReference>
<dbReference type="GO" id="GO:0120147">
    <property type="term" value="F:formylglycine-generating oxidase activity"/>
    <property type="evidence" value="ECO:0007669"/>
    <property type="project" value="TreeGrafter"/>
</dbReference>
<evidence type="ECO:0000313" key="2">
    <source>
        <dbReference type="EMBL" id="PWQ98878.1"/>
    </source>
</evidence>
<gene>
    <name evidence="2" type="ORF">DKW60_07480</name>
</gene>
<dbReference type="InterPro" id="IPR051043">
    <property type="entry name" value="Sulfatase_Mod_Factor_Kinase"/>
</dbReference>
<comment type="caution">
    <text evidence="2">The sequence shown here is derived from an EMBL/GenBank/DDBJ whole genome shotgun (WGS) entry which is preliminary data.</text>
</comment>
<dbReference type="InterPro" id="IPR016187">
    <property type="entry name" value="CTDL_fold"/>
</dbReference>
<dbReference type="PANTHER" id="PTHR23150:SF35">
    <property type="entry name" value="BLL6746 PROTEIN"/>
    <property type="match status" value="1"/>
</dbReference>
<evidence type="ECO:0000259" key="1">
    <source>
        <dbReference type="Pfam" id="PF03781"/>
    </source>
</evidence>
<dbReference type="AlphaFoldDB" id="A0A317CJY5"/>
<organism evidence="2 3">
    <name type="scientific">Leucothrix pacifica</name>
    <dbReference type="NCBI Taxonomy" id="1247513"/>
    <lineage>
        <taxon>Bacteria</taxon>
        <taxon>Pseudomonadati</taxon>
        <taxon>Pseudomonadota</taxon>
        <taxon>Gammaproteobacteria</taxon>
        <taxon>Thiotrichales</taxon>
        <taxon>Thiotrichaceae</taxon>
        <taxon>Leucothrix</taxon>
    </lineage>
</organism>
<dbReference type="OrthoDB" id="9768004at2"/>